<evidence type="ECO:0000313" key="1">
    <source>
        <dbReference type="EMBL" id="NMO20659.1"/>
    </source>
</evidence>
<protein>
    <recommendedName>
        <fullName evidence="3">Lipoprotein</fullName>
    </recommendedName>
</protein>
<keyword evidence="2" id="KW-1185">Reference proteome</keyword>
<evidence type="ECO:0000313" key="2">
    <source>
        <dbReference type="Proteomes" id="UP000518300"/>
    </source>
</evidence>
<dbReference type="AlphaFoldDB" id="A0A848LSL2"/>
<dbReference type="Proteomes" id="UP000518300">
    <property type="component" value="Unassembled WGS sequence"/>
</dbReference>
<accession>A0A848LSL2</accession>
<proteinExistence type="predicted"/>
<reference evidence="1 2" key="1">
    <citation type="submission" date="2020-04" db="EMBL/GenBank/DDBJ databases">
        <title>Draft genome of Pyxidicoccus fallax type strain.</title>
        <authorList>
            <person name="Whitworth D.E."/>
        </authorList>
    </citation>
    <scope>NUCLEOTIDE SEQUENCE [LARGE SCALE GENOMIC DNA]</scope>
    <source>
        <strain evidence="1 2">DSM 14698</strain>
    </source>
</reference>
<evidence type="ECO:0008006" key="3">
    <source>
        <dbReference type="Google" id="ProtNLM"/>
    </source>
</evidence>
<name>A0A848LSL2_9BACT</name>
<comment type="caution">
    <text evidence="1">The sequence shown here is derived from an EMBL/GenBank/DDBJ whole genome shotgun (WGS) entry which is preliminary data.</text>
</comment>
<gene>
    <name evidence="1" type="ORF">HG543_38270</name>
</gene>
<sequence>MRSLLMLFMVIGLGCRSAPPARRTAAIDIALVHDSVPEQQTREQLRRLLEQFDVSPWLYTRTIQIDERAIPHSHPVLTLHTRHLAQDMQLLSTFVHEEMHWFLDERAEATQRAMAELRELYPTLPVGFPDGARDLESSYLHVLVNALEYAAMQRVAGRDTATRVLDFWVNDHYRALYRIVLKDEARIRELLVRHGLVPEGL</sequence>
<dbReference type="RefSeq" id="WP_169349872.1">
    <property type="nucleotide sequence ID" value="NZ_JABBJJ010000260.1"/>
</dbReference>
<dbReference type="PROSITE" id="PS51257">
    <property type="entry name" value="PROKAR_LIPOPROTEIN"/>
    <property type="match status" value="1"/>
</dbReference>
<organism evidence="1 2">
    <name type="scientific">Pyxidicoccus fallax</name>
    <dbReference type="NCBI Taxonomy" id="394095"/>
    <lineage>
        <taxon>Bacteria</taxon>
        <taxon>Pseudomonadati</taxon>
        <taxon>Myxococcota</taxon>
        <taxon>Myxococcia</taxon>
        <taxon>Myxococcales</taxon>
        <taxon>Cystobacterineae</taxon>
        <taxon>Myxococcaceae</taxon>
        <taxon>Pyxidicoccus</taxon>
    </lineage>
</organism>
<dbReference type="EMBL" id="JABBJJ010000260">
    <property type="protein sequence ID" value="NMO20659.1"/>
    <property type="molecule type" value="Genomic_DNA"/>
</dbReference>